<dbReference type="EMBL" id="KY274488">
    <property type="protein sequence ID" value="QFV20657.1"/>
    <property type="molecule type" value="Genomic_DNA"/>
</dbReference>
<dbReference type="EMBL" id="KY274494">
    <property type="protein sequence ID" value="QFV21431.1"/>
    <property type="molecule type" value="Genomic_DNA"/>
</dbReference>
<dbReference type="EMBL" id="KY274494">
    <property type="protein sequence ID" value="QFV21441.1"/>
    <property type="molecule type" value="Genomic_DNA"/>
</dbReference>
<dbReference type="EMBL" id="KY274487">
    <property type="protein sequence ID" value="QFV20601.1"/>
    <property type="molecule type" value="Genomic_DNA"/>
</dbReference>
<dbReference type="EMBL" id="KY274493">
    <property type="protein sequence ID" value="ARJ99468.1"/>
    <property type="molecule type" value="Genomic_DNA"/>
</dbReference>
<dbReference type="EMBL" id="KY239023">
    <property type="protein sequence ID" value="QFV20554.1"/>
    <property type="molecule type" value="Genomic_DNA"/>
</dbReference>
<evidence type="ECO:0000313" key="4">
    <source>
        <dbReference type="EMBL" id="QFV20574.1"/>
    </source>
</evidence>
<dbReference type="EMBL" id="KY274502">
    <property type="protein sequence ID" value="QFV23726.1"/>
    <property type="molecule type" value="Genomic_DNA"/>
</dbReference>
<feature type="compositionally biased region" description="Basic and acidic residues" evidence="1">
    <location>
        <begin position="9"/>
        <end position="20"/>
    </location>
</feature>
<evidence type="ECO:0000313" key="5">
    <source>
        <dbReference type="EMBL" id="QFV20657.1"/>
    </source>
</evidence>
<dbReference type="EMBL" id="KY274493">
    <property type="protein sequence ID" value="QFV21247.1"/>
    <property type="molecule type" value="Genomic_DNA"/>
</dbReference>
<dbReference type="EMBL" id="KY239023">
    <property type="protein sequence ID" value="QFV20563.1"/>
    <property type="molecule type" value="Genomic_DNA"/>
</dbReference>
<evidence type="ECO:0000256" key="1">
    <source>
        <dbReference type="SAM" id="MobiDB-lite"/>
    </source>
</evidence>
<proteinExistence type="predicted"/>
<dbReference type="EMBL" id="KY274487">
    <property type="protein sequence ID" value="QFV20574.1"/>
    <property type="molecule type" value="Genomic_DNA"/>
</dbReference>
<accession>A0A1W6D962</accession>
<name>A0A1W6D962_9BETA</name>
<evidence type="ECO:0000313" key="8">
    <source>
        <dbReference type="EMBL" id="QFV23698.1"/>
    </source>
</evidence>
<reference evidence="2" key="1">
    <citation type="journal article" date="2018" name="BMC Genomics">
        <title>Comparative genomic, transcriptomic, and proteomic reannotation of human herpesvirus 6.</title>
        <authorList>
            <person name="Greninger A.L."/>
            <person name="Knudsen G.M."/>
            <person name="Roychoudhury P."/>
            <person name="Hanson D.J."/>
            <person name="Sedlak R.H."/>
            <person name="Xie H."/>
            <person name="Guan J."/>
            <person name="Nguyen T."/>
            <person name="Peddu V."/>
            <person name="Boeckh M."/>
            <person name="Huang M.L."/>
            <person name="Cook L."/>
            <person name="Depledge D.P."/>
            <person name="Zerr D.M."/>
            <person name="Koelle D.M."/>
            <person name="Gantt S."/>
            <person name="Yoshikawa T."/>
            <person name="Caserta M."/>
            <person name="Hill J.A."/>
            <person name="Jerome K.R."/>
        </authorList>
    </citation>
    <scope>NUCLEOTIDE SEQUENCE</scope>
    <source>
        <strain evidence="3">Japan-a1</strain>
        <strain evidence="6">Japan-a10</strain>
        <strain evidence="4">Japan-a2</strain>
        <strain evidence="5">Japan-a3</strain>
        <strain evidence="2">Japan-a9</strain>
        <strain evidence="7">Japan-b5</strain>
        <strain evidence="8">Japan-b8</strain>
    </source>
</reference>
<protein>
    <submittedName>
        <fullName evidence="2">Uncharacterized protein</fullName>
    </submittedName>
</protein>
<evidence type="ECO:0000313" key="3">
    <source>
        <dbReference type="EMBL" id="QFV20554.1"/>
    </source>
</evidence>
<dbReference type="EMBL" id="KY274500">
    <property type="protein sequence ID" value="QFV23049.1"/>
    <property type="molecule type" value="Genomic_DNA"/>
</dbReference>
<feature type="region of interest" description="Disordered" evidence="1">
    <location>
        <begin position="1"/>
        <end position="22"/>
    </location>
</feature>
<dbReference type="EMBL" id="KY274500">
    <property type="protein sequence ID" value="QFV23023.1"/>
    <property type="molecule type" value="Genomic_DNA"/>
</dbReference>
<evidence type="ECO:0000313" key="6">
    <source>
        <dbReference type="EMBL" id="QFV21431.1"/>
    </source>
</evidence>
<sequence>MRTRASGGEGRRPQGERAEGEWVEGEWVEGEWVEGEWVEGSSKTSEDIGWRRVGTKQRHVRGGEI</sequence>
<evidence type="ECO:0000313" key="7">
    <source>
        <dbReference type="EMBL" id="QFV23023.1"/>
    </source>
</evidence>
<evidence type="ECO:0000313" key="2">
    <source>
        <dbReference type="EMBL" id="ARJ99468.1"/>
    </source>
</evidence>
<organism evidence="2">
    <name type="scientific">Human betaherpesvirus 6</name>
    <dbReference type="NCBI Taxonomy" id="10368"/>
    <lineage>
        <taxon>Viruses</taxon>
        <taxon>Duplodnaviria</taxon>
        <taxon>Heunggongvirae</taxon>
        <taxon>Peploviricota</taxon>
        <taxon>Herviviricetes</taxon>
        <taxon>Herpesvirales</taxon>
        <taxon>Orthoherpesviridae</taxon>
        <taxon>Betaherpesvirinae</taxon>
        <taxon>Roseolovirus</taxon>
    </lineage>
</organism>
<dbReference type="EMBL" id="KY274502">
    <property type="protein sequence ID" value="QFV23698.1"/>
    <property type="molecule type" value="Genomic_DNA"/>
</dbReference>